<evidence type="ECO:0000256" key="1">
    <source>
        <dbReference type="ARBA" id="ARBA00022679"/>
    </source>
</evidence>
<dbReference type="PANTHER" id="PTHR43861">
    <property type="entry name" value="TRANS-ACONITATE 2-METHYLTRANSFERASE-RELATED"/>
    <property type="match status" value="1"/>
</dbReference>
<dbReference type="SUPFAM" id="SSF53335">
    <property type="entry name" value="S-adenosyl-L-methionine-dependent methyltransferases"/>
    <property type="match status" value="1"/>
</dbReference>
<evidence type="ECO:0000259" key="2">
    <source>
        <dbReference type="Pfam" id="PF13649"/>
    </source>
</evidence>
<keyword evidence="4" id="KW-1185">Reference proteome</keyword>
<dbReference type="Pfam" id="PF13649">
    <property type="entry name" value="Methyltransf_25"/>
    <property type="match status" value="1"/>
</dbReference>
<dbReference type="GO" id="GO:0032259">
    <property type="term" value="P:methylation"/>
    <property type="evidence" value="ECO:0007669"/>
    <property type="project" value="UniProtKB-KW"/>
</dbReference>
<dbReference type="Proteomes" id="UP000199334">
    <property type="component" value="Unassembled WGS sequence"/>
</dbReference>
<feature type="domain" description="Methyltransferase" evidence="2">
    <location>
        <begin position="37"/>
        <end position="132"/>
    </location>
</feature>
<evidence type="ECO:0000313" key="4">
    <source>
        <dbReference type="Proteomes" id="UP000199334"/>
    </source>
</evidence>
<gene>
    <name evidence="3" type="ORF">SAMN05216498_1676</name>
</gene>
<dbReference type="Gene3D" id="3.40.50.150">
    <property type="entry name" value="Vaccinia Virus protein VP39"/>
    <property type="match status" value="1"/>
</dbReference>
<name>A0A1G9ZFV9_9BACI</name>
<sequence>MYNKMAEVYDELMRDAPYDKWLNFTNRIIRDIPGQNVLEIGCGTGEIAIRLANEGYEVNAFDLSDQMIEIAQKKTKCVIGKTNFFQADITQLKLNQRFDLAISYCDVFNYLVTVEDLKQALANTYYHLNEQGVFIFDVHSQAYVDWLVEQGMFSEIREDISYIWLCEPGDHFGEIFHDLTFFIQKDGELYERQDEWHVQRTHSVQHYKQLLKDIGFKKINVYFDFTFNIKQKNEEDADRIFFVCYK</sequence>
<dbReference type="GO" id="GO:0008168">
    <property type="term" value="F:methyltransferase activity"/>
    <property type="evidence" value="ECO:0007669"/>
    <property type="project" value="UniProtKB-KW"/>
</dbReference>
<dbReference type="OrthoDB" id="9811589at2"/>
<dbReference type="AlphaFoldDB" id="A0A1G9ZFV9"/>
<dbReference type="InterPro" id="IPR041698">
    <property type="entry name" value="Methyltransf_25"/>
</dbReference>
<accession>A0A1G9ZFV9</accession>
<dbReference type="InterPro" id="IPR029063">
    <property type="entry name" value="SAM-dependent_MTases_sf"/>
</dbReference>
<dbReference type="RefSeq" id="WP_093856152.1">
    <property type="nucleotide sequence ID" value="NZ_BJVZ01000012.1"/>
</dbReference>
<keyword evidence="3" id="KW-0489">Methyltransferase</keyword>
<dbReference type="STRING" id="237069.SAMN05216498_1676"/>
<keyword evidence="3" id="KW-0830">Ubiquinone</keyword>
<dbReference type="CDD" id="cd02440">
    <property type="entry name" value="AdoMet_MTases"/>
    <property type="match status" value="1"/>
</dbReference>
<dbReference type="EMBL" id="FNIG01000003">
    <property type="protein sequence ID" value="SDN20075.1"/>
    <property type="molecule type" value="Genomic_DNA"/>
</dbReference>
<protein>
    <submittedName>
        <fullName evidence="3">Ubiquinone/menaquinone biosynthesis C-methylase UbiE</fullName>
    </submittedName>
</protein>
<reference evidence="3 4" key="1">
    <citation type="submission" date="2016-10" db="EMBL/GenBank/DDBJ databases">
        <authorList>
            <person name="de Groot N.N."/>
        </authorList>
    </citation>
    <scope>NUCLEOTIDE SEQUENCE [LARGE SCALE GENOMIC DNA]</scope>
    <source>
        <strain evidence="3 4">CGMCC 1.3442</strain>
    </source>
</reference>
<dbReference type="Gene3D" id="2.20.25.110">
    <property type="entry name" value="S-adenosyl-L-methionine-dependent methyltransferases"/>
    <property type="match status" value="1"/>
</dbReference>
<proteinExistence type="predicted"/>
<organism evidence="3 4">
    <name type="scientific">Tenuibacillus multivorans</name>
    <dbReference type="NCBI Taxonomy" id="237069"/>
    <lineage>
        <taxon>Bacteria</taxon>
        <taxon>Bacillati</taxon>
        <taxon>Bacillota</taxon>
        <taxon>Bacilli</taxon>
        <taxon>Bacillales</taxon>
        <taxon>Bacillaceae</taxon>
        <taxon>Tenuibacillus</taxon>
    </lineage>
</organism>
<keyword evidence="1" id="KW-0808">Transferase</keyword>
<evidence type="ECO:0000313" key="3">
    <source>
        <dbReference type="EMBL" id="SDN20075.1"/>
    </source>
</evidence>